<protein>
    <submittedName>
        <fullName evidence="2">Uncharacterized protein</fullName>
    </submittedName>
</protein>
<dbReference type="Gene3D" id="1.25.40.20">
    <property type="entry name" value="Ankyrin repeat-containing domain"/>
    <property type="match status" value="1"/>
</dbReference>
<name>A0A7S4JCZ2_9STRA</name>
<reference evidence="2" key="1">
    <citation type="submission" date="2021-01" db="EMBL/GenBank/DDBJ databases">
        <authorList>
            <person name="Corre E."/>
            <person name="Pelletier E."/>
            <person name="Niang G."/>
            <person name="Scheremetjew M."/>
            <person name="Finn R."/>
            <person name="Kale V."/>
            <person name="Holt S."/>
            <person name="Cochrane G."/>
            <person name="Meng A."/>
            <person name="Brown T."/>
            <person name="Cohen L."/>
        </authorList>
    </citation>
    <scope>NUCLEOTIDE SEQUENCE</scope>
    <source>
        <strain evidence="2">Isolate 1302-5</strain>
    </source>
</reference>
<accession>A0A7S4JCZ2</accession>
<dbReference type="EMBL" id="HBKQ01037248">
    <property type="protein sequence ID" value="CAE2258947.1"/>
    <property type="molecule type" value="Transcribed_RNA"/>
</dbReference>
<keyword evidence="1" id="KW-0040">ANK repeat</keyword>
<organism evidence="2">
    <name type="scientific">Odontella aurita</name>
    <dbReference type="NCBI Taxonomy" id="265563"/>
    <lineage>
        <taxon>Eukaryota</taxon>
        <taxon>Sar</taxon>
        <taxon>Stramenopiles</taxon>
        <taxon>Ochrophyta</taxon>
        <taxon>Bacillariophyta</taxon>
        <taxon>Mediophyceae</taxon>
        <taxon>Biddulphiophycidae</taxon>
        <taxon>Eupodiscales</taxon>
        <taxon>Odontellaceae</taxon>
        <taxon>Odontella</taxon>
    </lineage>
</organism>
<evidence type="ECO:0000256" key="1">
    <source>
        <dbReference type="PROSITE-ProRule" id="PRU00023"/>
    </source>
</evidence>
<gene>
    <name evidence="2" type="ORF">OAUR00152_LOCUS25709</name>
</gene>
<sequence length="265" mass="28523">MNSQRSAHEVSCFVRMCPQAASILNLEGQSPLHVACISNAMLPVLKLLVSADPSMILQRDRSGTTPAALHWKAYSSSIHGIAALDAALRGVGSDIPGHFERFWSKMAFLLGKGYAYQHNTLNNSLIIHAIIAAEDIPPDSNVLSLALKLCPDWALQKDSSGNSPLHVAAEIAPPKVIRAMVTADKNAAKMSNDFGQMPLFLAIKSGRTWSSGIEDIVRAAPDILGKRDPESSLYPYQFAASVCSEESAANTVFELLLARPELVCA</sequence>
<evidence type="ECO:0000313" key="2">
    <source>
        <dbReference type="EMBL" id="CAE2258947.1"/>
    </source>
</evidence>
<feature type="repeat" description="ANK" evidence="1">
    <location>
        <begin position="27"/>
        <end position="60"/>
    </location>
</feature>
<dbReference type="PANTHER" id="PTHR24121:SF23">
    <property type="entry name" value="NO MECHANORECEPTOR POTENTIAL C, ISOFORM H"/>
    <property type="match status" value="1"/>
</dbReference>
<dbReference type="SUPFAM" id="SSF48403">
    <property type="entry name" value="Ankyrin repeat"/>
    <property type="match status" value="1"/>
</dbReference>
<proteinExistence type="predicted"/>
<dbReference type="InterPro" id="IPR036770">
    <property type="entry name" value="Ankyrin_rpt-contain_sf"/>
</dbReference>
<dbReference type="PANTHER" id="PTHR24121">
    <property type="entry name" value="NO MECHANORECEPTOR POTENTIAL C, ISOFORM D-RELATED"/>
    <property type="match status" value="1"/>
</dbReference>
<dbReference type="InterPro" id="IPR002110">
    <property type="entry name" value="Ankyrin_rpt"/>
</dbReference>
<dbReference type="Pfam" id="PF00023">
    <property type="entry name" value="Ank"/>
    <property type="match status" value="1"/>
</dbReference>
<dbReference type="AlphaFoldDB" id="A0A7S4JCZ2"/>
<dbReference type="PROSITE" id="PS50088">
    <property type="entry name" value="ANK_REPEAT"/>
    <property type="match status" value="1"/>
</dbReference>
<dbReference type="SMART" id="SM00248">
    <property type="entry name" value="ANK"/>
    <property type="match status" value="2"/>
</dbReference>